<keyword evidence="4 8" id="KW-0812">Transmembrane</keyword>
<evidence type="ECO:0008006" key="10">
    <source>
        <dbReference type="Google" id="ProtNLM"/>
    </source>
</evidence>
<evidence type="ECO:0000256" key="6">
    <source>
        <dbReference type="ARBA" id="ARBA00023136"/>
    </source>
</evidence>
<comment type="similarity">
    <text evidence="2">Belongs to the OmpP1/FadL family.</text>
</comment>
<dbReference type="GO" id="GO:0015483">
    <property type="term" value="F:long-chain fatty acid transporting porin activity"/>
    <property type="evidence" value="ECO:0007669"/>
    <property type="project" value="TreeGrafter"/>
</dbReference>
<dbReference type="PANTHER" id="PTHR35093">
    <property type="entry name" value="OUTER MEMBRANE PROTEIN NMB0088-RELATED"/>
    <property type="match status" value="1"/>
</dbReference>
<feature type="transmembrane region" description="Helical" evidence="8">
    <location>
        <begin position="27"/>
        <end position="44"/>
    </location>
</feature>
<evidence type="ECO:0000256" key="7">
    <source>
        <dbReference type="ARBA" id="ARBA00023237"/>
    </source>
</evidence>
<evidence type="ECO:0000256" key="2">
    <source>
        <dbReference type="ARBA" id="ARBA00008163"/>
    </source>
</evidence>
<keyword evidence="5" id="KW-0732">Signal</keyword>
<evidence type="ECO:0000256" key="3">
    <source>
        <dbReference type="ARBA" id="ARBA00022452"/>
    </source>
</evidence>
<accession>A0A7C3Z0M3</accession>
<name>A0A7C3Z0M3_9BACT</name>
<dbReference type="AlphaFoldDB" id="A0A7C3Z0M3"/>
<gene>
    <name evidence="9" type="ORF">ENW96_05495</name>
</gene>
<organism evidence="9">
    <name type="scientific">Desulfobacca acetoxidans</name>
    <dbReference type="NCBI Taxonomy" id="60893"/>
    <lineage>
        <taxon>Bacteria</taxon>
        <taxon>Pseudomonadati</taxon>
        <taxon>Thermodesulfobacteriota</taxon>
        <taxon>Desulfobaccia</taxon>
        <taxon>Desulfobaccales</taxon>
        <taxon>Desulfobaccaceae</taxon>
        <taxon>Desulfobacca</taxon>
    </lineage>
</organism>
<sequence length="446" mass="49157">MFDHHYSAPAGCCVCESLQKPCGPRRGLVAIFLAVLFLVPAAVWPTRTEAAGFSLIQQGTGAMAQANAFVAEADDPSAIYYNPAGLNQIKKPQVYLATFLNYPDREFHGPGDTFSATRPRFYESGSFYLVYPANDRVTLGLGYFTPFGLGTDWPASWTGRYITTYSRLKTYNVNPVISLKLAQHLAIAGGVNFLWSDVRLRRNLAVLPFVDGKSDVSGSGSGIGANIGILYEPLPGLKLGASYRSQIFVDHHGELHLSLPAVMANVPHDIDGSAKVVFPPSVTFGISLNRFAPFTFNVDATWTGWSTYKELEVRLNRAIPMNDGLASSIITKKDWHDSWTVRFGGNWQVKENLKIRAGYAYDMTPVPDSTIEPQVPDSNRHIFAVGADLKVWRFNLGIAYNFILNESRRKDNLYALNGVPLPSAAQVNGRYDSHTHSLGLSSTFEF</sequence>
<dbReference type="PANTHER" id="PTHR35093:SF8">
    <property type="entry name" value="OUTER MEMBRANE PROTEIN NMB0088-RELATED"/>
    <property type="match status" value="1"/>
</dbReference>
<comment type="caution">
    <text evidence="9">The sequence shown here is derived from an EMBL/GenBank/DDBJ whole genome shotgun (WGS) entry which is preliminary data.</text>
</comment>
<protein>
    <recommendedName>
        <fullName evidence="10">Membrane protein involved in aromatic hydrocarbon degradation</fullName>
    </recommendedName>
</protein>
<evidence type="ECO:0000256" key="5">
    <source>
        <dbReference type="ARBA" id="ARBA00022729"/>
    </source>
</evidence>
<evidence type="ECO:0000256" key="4">
    <source>
        <dbReference type="ARBA" id="ARBA00022692"/>
    </source>
</evidence>
<evidence type="ECO:0000313" key="9">
    <source>
        <dbReference type="EMBL" id="HGF33829.1"/>
    </source>
</evidence>
<reference evidence="9" key="1">
    <citation type="journal article" date="2020" name="mSystems">
        <title>Genome- and Community-Level Interaction Insights into Carbon Utilization and Element Cycling Functions of Hydrothermarchaeota in Hydrothermal Sediment.</title>
        <authorList>
            <person name="Zhou Z."/>
            <person name="Liu Y."/>
            <person name="Xu W."/>
            <person name="Pan J."/>
            <person name="Luo Z.H."/>
            <person name="Li M."/>
        </authorList>
    </citation>
    <scope>NUCLEOTIDE SEQUENCE [LARGE SCALE GENOMIC DNA]</scope>
    <source>
        <strain evidence="9">SpSt-897</strain>
    </source>
</reference>
<keyword evidence="8" id="KW-1133">Transmembrane helix</keyword>
<keyword evidence="7" id="KW-0998">Cell outer membrane</keyword>
<keyword evidence="3" id="KW-1134">Transmembrane beta strand</keyword>
<dbReference type="GO" id="GO:0009279">
    <property type="term" value="C:cell outer membrane"/>
    <property type="evidence" value="ECO:0007669"/>
    <property type="project" value="UniProtKB-SubCell"/>
</dbReference>
<evidence type="ECO:0000256" key="8">
    <source>
        <dbReference type="SAM" id="Phobius"/>
    </source>
</evidence>
<evidence type="ECO:0000256" key="1">
    <source>
        <dbReference type="ARBA" id="ARBA00004571"/>
    </source>
</evidence>
<dbReference type="Gene3D" id="2.40.160.60">
    <property type="entry name" value="Outer membrane protein transport protein (OMPP1/FadL/TodX)"/>
    <property type="match status" value="1"/>
</dbReference>
<dbReference type="Pfam" id="PF03349">
    <property type="entry name" value="Toluene_X"/>
    <property type="match status" value="1"/>
</dbReference>
<dbReference type="EMBL" id="DTMF01000144">
    <property type="protein sequence ID" value="HGF33829.1"/>
    <property type="molecule type" value="Genomic_DNA"/>
</dbReference>
<comment type="subcellular location">
    <subcellularLocation>
        <location evidence="1">Cell outer membrane</location>
        <topology evidence="1">Multi-pass membrane protein</topology>
    </subcellularLocation>
</comment>
<dbReference type="SUPFAM" id="SSF56935">
    <property type="entry name" value="Porins"/>
    <property type="match status" value="1"/>
</dbReference>
<dbReference type="InterPro" id="IPR005017">
    <property type="entry name" value="OMPP1/FadL/TodX"/>
</dbReference>
<keyword evidence="6 8" id="KW-0472">Membrane</keyword>
<proteinExistence type="inferred from homology"/>